<dbReference type="OrthoDB" id="5975444at2759"/>
<evidence type="ECO:0000256" key="3">
    <source>
        <dbReference type="PROSITE-ProRule" id="PRU00059"/>
    </source>
</evidence>
<dbReference type="SMART" id="SM00042">
    <property type="entry name" value="CUB"/>
    <property type="match status" value="2"/>
</dbReference>
<dbReference type="PANTHER" id="PTHR24251">
    <property type="entry name" value="OVOCHYMASE-RELATED"/>
    <property type="match status" value="1"/>
</dbReference>
<sequence>MRAITDLTDLPLSAEDLPLDDAWQCGGPLVGTSGNFASPNYPGNYPNNAYCVWTITVPQGSQLRIDFLFFETEKCHDLVKVFVGRRLVRRLTGGGGEEDNRYFKNDDGDDDNDDDDDECDDDDDDDDDDDRYGKGKYGGYMYAAEENREARVVSIHGTGELITIVFKSDPWVTRRGFFAHYSVGQALCGGPLVAPSGNFTSPGFPANYPNNVECRWIITVPLGSTLMLNFRSFETERCFDYVQILRGLREMRRLSGIYGGFSWYKGRHDDDDDDDDCDDDDDDDDDDKWKKKFRYGSRMSRFYGFPYLPRVYIVGTGEEISITFKSDRIITLKGFDAVYRVLQGHMYGK</sequence>
<feature type="region of interest" description="Disordered" evidence="4">
    <location>
        <begin position="98"/>
        <end position="133"/>
    </location>
</feature>
<protein>
    <submittedName>
        <fullName evidence="6">Zymogen binding</fullName>
    </submittedName>
</protein>
<organism evidence="6 7">
    <name type="scientific">Desmophyllum pertusum</name>
    <dbReference type="NCBI Taxonomy" id="174260"/>
    <lineage>
        <taxon>Eukaryota</taxon>
        <taxon>Metazoa</taxon>
        <taxon>Cnidaria</taxon>
        <taxon>Anthozoa</taxon>
        <taxon>Hexacorallia</taxon>
        <taxon>Scleractinia</taxon>
        <taxon>Caryophylliina</taxon>
        <taxon>Caryophylliidae</taxon>
        <taxon>Desmophyllum</taxon>
    </lineage>
</organism>
<keyword evidence="1" id="KW-0677">Repeat</keyword>
<feature type="domain" description="CUB" evidence="5">
    <location>
        <begin position="188"/>
        <end position="342"/>
    </location>
</feature>
<dbReference type="EMBL" id="MU827320">
    <property type="protein sequence ID" value="KAJ7357565.1"/>
    <property type="molecule type" value="Genomic_DNA"/>
</dbReference>
<dbReference type="AlphaFoldDB" id="A0A9W9YLV4"/>
<gene>
    <name evidence="6" type="primary">CUZD1_3</name>
    <name evidence="6" type="ORF">OS493_024373</name>
</gene>
<name>A0A9W9YLV4_9CNID</name>
<feature type="domain" description="CUB" evidence="5">
    <location>
        <begin position="25"/>
        <end position="184"/>
    </location>
</feature>
<dbReference type="Pfam" id="PF00431">
    <property type="entry name" value="CUB"/>
    <property type="match status" value="2"/>
</dbReference>
<evidence type="ECO:0000256" key="2">
    <source>
        <dbReference type="ARBA" id="ARBA00023157"/>
    </source>
</evidence>
<dbReference type="InterPro" id="IPR035914">
    <property type="entry name" value="Sperma_CUB_dom_sf"/>
</dbReference>
<evidence type="ECO:0000313" key="6">
    <source>
        <dbReference type="EMBL" id="KAJ7357565.1"/>
    </source>
</evidence>
<proteinExistence type="predicted"/>
<dbReference type="PROSITE" id="PS01180">
    <property type="entry name" value="CUB"/>
    <property type="match status" value="2"/>
</dbReference>
<reference evidence="6" key="1">
    <citation type="submission" date="2023-01" db="EMBL/GenBank/DDBJ databases">
        <title>Genome assembly of the deep-sea coral Lophelia pertusa.</title>
        <authorList>
            <person name="Herrera S."/>
            <person name="Cordes E."/>
        </authorList>
    </citation>
    <scope>NUCLEOTIDE SEQUENCE</scope>
    <source>
        <strain evidence="6">USNM1676648</strain>
        <tissue evidence="6">Polyp</tissue>
    </source>
</reference>
<comment type="caution">
    <text evidence="3">Lacks conserved residue(s) required for the propagation of feature annotation.</text>
</comment>
<keyword evidence="7" id="KW-1185">Reference proteome</keyword>
<dbReference type="InterPro" id="IPR000859">
    <property type="entry name" value="CUB_dom"/>
</dbReference>
<comment type="caution">
    <text evidence="6">The sequence shown here is derived from an EMBL/GenBank/DDBJ whole genome shotgun (WGS) entry which is preliminary data.</text>
</comment>
<feature type="compositionally biased region" description="Acidic residues" evidence="4">
    <location>
        <begin position="107"/>
        <end position="130"/>
    </location>
</feature>
<dbReference type="CDD" id="cd00041">
    <property type="entry name" value="CUB"/>
    <property type="match status" value="2"/>
</dbReference>
<evidence type="ECO:0000259" key="5">
    <source>
        <dbReference type="PROSITE" id="PS01180"/>
    </source>
</evidence>
<evidence type="ECO:0000313" key="7">
    <source>
        <dbReference type="Proteomes" id="UP001163046"/>
    </source>
</evidence>
<dbReference type="Gene3D" id="2.60.120.290">
    <property type="entry name" value="Spermadhesin, CUB domain"/>
    <property type="match status" value="2"/>
</dbReference>
<accession>A0A9W9YLV4</accession>
<keyword evidence="2" id="KW-1015">Disulfide bond</keyword>
<dbReference type="Proteomes" id="UP001163046">
    <property type="component" value="Unassembled WGS sequence"/>
</dbReference>
<dbReference type="SUPFAM" id="SSF49854">
    <property type="entry name" value="Spermadhesin, CUB domain"/>
    <property type="match status" value="2"/>
</dbReference>
<evidence type="ECO:0000256" key="1">
    <source>
        <dbReference type="ARBA" id="ARBA00022737"/>
    </source>
</evidence>
<evidence type="ECO:0000256" key="4">
    <source>
        <dbReference type="SAM" id="MobiDB-lite"/>
    </source>
</evidence>